<dbReference type="InterPro" id="IPR006015">
    <property type="entry name" value="Universal_stress_UspA"/>
</dbReference>
<evidence type="ECO:0000313" key="4">
    <source>
        <dbReference type="Proteomes" id="UP000742786"/>
    </source>
</evidence>
<evidence type="ECO:0000313" key="3">
    <source>
        <dbReference type="EMBL" id="CAG4883939.1"/>
    </source>
</evidence>
<name>A0A916J3B1_9PROT</name>
<evidence type="ECO:0000259" key="2">
    <source>
        <dbReference type="Pfam" id="PF00582"/>
    </source>
</evidence>
<dbReference type="Gene3D" id="3.40.50.620">
    <property type="entry name" value="HUPs"/>
    <property type="match status" value="1"/>
</dbReference>
<dbReference type="AlphaFoldDB" id="A0A916J3B1"/>
<dbReference type="PRINTS" id="PR01438">
    <property type="entry name" value="UNVRSLSTRESS"/>
</dbReference>
<feature type="domain" description="UspA" evidence="2">
    <location>
        <begin position="3"/>
        <end position="142"/>
    </location>
</feature>
<comment type="similarity">
    <text evidence="1">Belongs to the universal stress protein A family.</text>
</comment>
<keyword evidence="4" id="KW-1185">Reference proteome</keyword>
<dbReference type="PANTHER" id="PTHR46268:SF6">
    <property type="entry name" value="UNIVERSAL STRESS PROTEIN UP12"/>
    <property type="match status" value="1"/>
</dbReference>
<dbReference type="Proteomes" id="UP000742786">
    <property type="component" value="Unassembled WGS sequence"/>
</dbReference>
<dbReference type="Pfam" id="PF00582">
    <property type="entry name" value="Usp"/>
    <property type="match status" value="1"/>
</dbReference>
<proteinExistence type="inferred from homology"/>
<dbReference type="SUPFAM" id="SSF52402">
    <property type="entry name" value="Adenine nucleotide alpha hydrolases-like"/>
    <property type="match status" value="1"/>
</dbReference>
<dbReference type="PANTHER" id="PTHR46268">
    <property type="entry name" value="STRESS RESPONSE PROTEIN NHAX"/>
    <property type="match status" value="1"/>
</dbReference>
<protein>
    <submittedName>
        <fullName evidence="3">Universal stress protein</fullName>
    </submittedName>
</protein>
<comment type="caution">
    <text evidence="3">The sequence shown here is derived from an EMBL/GenBank/DDBJ whole genome shotgun (WGS) entry which is preliminary data.</text>
</comment>
<reference evidence="3" key="1">
    <citation type="submission" date="2021-04" db="EMBL/GenBank/DDBJ databases">
        <authorList>
            <person name="Hornung B."/>
        </authorList>
    </citation>
    <scope>NUCLEOTIDE SEQUENCE</scope>
    <source>
        <strain evidence="3">G5G6</strain>
    </source>
</reference>
<dbReference type="EMBL" id="CAJQUM010000001">
    <property type="protein sequence ID" value="CAG4883939.1"/>
    <property type="molecule type" value="Genomic_DNA"/>
</dbReference>
<dbReference type="CDD" id="cd00293">
    <property type="entry name" value="USP-like"/>
    <property type="match status" value="1"/>
</dbReference>
<sequence>MNIRILLPVDDSEASSQAVDAFLQRLDWYSEKPEVHLLNVQPPLRGDIASFLKAGLIEQYHRDEGMKAIEPVRQRLEVAGLTPKVSVVVGNAAETIVRYAAEQGCQQIVMGSRGLGTTGSWFLGSTVTRVLHQSTVPVLVLR</sequence>
<evidence type="ECO:0000256" key="1">
    <source>
        <dbReference type="ARBA" id="ARBA00008791"/>
    </source>
</evidence>
<dbReference type="InterPro" id="IPR014729">
    <property type="entry name" value="Rossmann-like_a/b/a_fold"/>
</dbReference>
<dbReference type="InterPro" id="IPR006016">
    <property type="entry name" value="UspA"/>
</dbReference>
<dbReference type="RefSeq" id="WP_220635840.1">
    <property type="nucleotide sequence ID" value="NZ_CAJQUM010000001.1"/>
</dbReference>
<organism evidence="3 4">
    <name type="scientific">Georgfuchsia toluolica</name>
    <dbReference type="NCBI Taxonomy" id="424218"/>
    <lineage>
        <taxon>Bacteria</taxon>
        <taxon>Pseudomonadati</taxon>
        <taxon>Pseudomonadota</taxon>
        <taxon>Betaproteobacteria</taxon>
        <taxon>Nitrosomonadales</taxon>
        <taxon>Sterolibacteriaceae</taxon>
        <taxon>Georgfuchsia</taxon>
    </lineage>
</organism>
<accession>A0A916J3B1</accession>
<gene>
    <name evidence="3" type="ORF">GTOL_11822</name>
</gene>